<evidence type="ECO:0000256" key="2">
    <source>
        <dbReference type="ARBA" id="ARBA00012438"/>
    </source>
</evidence>
<dbReference type="GO" id="GO:0005524">
    <property type="term" value="F:ATP binding"/>
    <property type="evidence" value="ECO:0007669"/>
    <property type="project" value="UniProtKB-KW"/>
</dbReference>
<dbReference type="AlphaFoldDB" id="A0A256IRE4"/>
<proteinExistence type="predicted"/>
<feature type="compositionally biased region" description="Low complexity" evidence="7">
    <location>
        <begin position="14"/>
        <end position="23"/>
    </location>
</feature>
<evidence type="ECO:0000259" key="8">
    <source>
        <dbReference type="PROSITE" id="PS50109"/>
    </source>
</evidence>
<feature type="compositionally biased region" description="Basic residues" evidence="7">
    <location>
        <begin position="1"/>
        <end position="13"/>
    </location>
</feature>
<dbReference type="InterPro" id="IPR025847">
    <property type="entry name" value="MEDS_domain"/>
</dbReference>
<evidence type="ECO:0000256" key="6">
    <source>
        <dbReference type="ARBA" id="ARBA00022840"/>
    </source>
</evidence>
<evidence type="ECO:0000256" key="7">
    <source>
        <dbReference type="SAM" id="MobiDB-lite"/>
    </source>
</evidence>
<reference evidence="9 10" key="1">
    <citation type="journal article" date="2014" name="Front. Microbiol.">
        <title>Population and genomic analysis of the genus Halorubrum.</title>
        <authorList>
            <person name="Fullmer M.S."/>
            <person name="Soucy S.M."/>
            <person name="Swithers K.S."/>
            <person name="Makkay A.M."/>
            <person name="Wheeler R."/>
            <person name="Ventosa A."/>
            <person name="Gogarten J.P."/>
            <person name="Papke R.T."/>
        </authorList>
    </citation>
    <scope>NUCLEOTIDE SEQUENCE [LARGE SCALE GENOMIC DNA]</scope>
    <source>
        <strain evidence="9 10">LD3</strain>
    </source>
</reference>
<evidence type="ECO:0000256" key="4">
    <source>
        <dbReference type="ARBA" id="ARBA00022741"/>
    </source>
</evidence>
<accession>A0A256IRE4</accession>
<keyword evidence="5" id="KW-0418">Kinase</keyword>
<evidence type="ECO:0000313" key="10">
    <source>
        <dbReference type="Proteomes" id="UP000216409"/>
    </source>
</evidence>
<feature type="region of interest" description="Disordered" evidence="7">
    <location>
        <begin position="1"/>
        <end position="29"/>
    </location>
</feature>
<sequence length="503" mass="55745">MNVGCGRRRHSATRPRSAAASPAESRRDERRHIGCGRQLFFQHPAFTMAVQMTTAGESTGSTARPRADLRAEFADCDLDRHLALFYESTATQLDTVAAFLSYGLETGHRCVYLVDANPRSRIENALRAEGVDVAAKLDAGDLAIRDAPEVYLDEGFERDGTVAELRPEAERSAAEGYEGLWVAGENTWAFDGETSFDEVVDFEVAFDAACPDFAVTALCQYDLRRFDEAAAAKALRTHQQIVYDRTLCENPFHVSLEEYRSEEGGADARIMLKQARGIAESNRELRRREQRLSVLSRVLRHNIRNDLNVVRGALEDLTGNESLTAAEADLVAAAARHADAVIETAEKARYIQQTIGSSEVEPTPLGPVIERAVEEVRSEHPNARIRTPDSSDQVVLADVNLDIALEEAIRNGIVHQDDPAPTVSVAVSTPASERVRVEVRNPGSIPDHELRCFRERGETPLAHGSELGLWLVRWIVESAHGTVEFANDDDRTRVRFDLYRVAD</sequence>
<name>A0A256IRE4_HALEZ</name>
<dbReference type="PANTHER" id="PTHR44936:SF10">
    <property type="entry name" value="SENSOR PROTEIN RSTB"/>
    <property type="match status" value="1"/>
</dbReference>
<dbReference type="PROSITE" id="PS50109">
    <property type="entry name" value="HIS_KIN"/>
    <property type="match status" value="1"/>
</dbReference>
<gene>
    <name evidence="9" type="ORF">DJ83_13640</name>
</gene>
<evidence type="ECO:0000313" key="9">
    <source>
        <dbReference type="EMBL" id="OYR59114.1"/>
    </source>
</evidence>
<dbReference type="EMBL" id="NHOW01000157">
    <property type="protein sequence ID" value="OYR59114.1"/>
    <property type="molecule type" value="Genomic_DNA"/>
</dbReference>
<feature type="domain" description="Histidine kinase" evidence="8">
    <location>
        <begin position="298"/>
        <end position="502"/>
    </location>
</feature>
<keyword evidence="4" id="KW-0547">Nucleotide-binding</keyword>
<dbReference type="InterPro" id="IPR005467">
    <property type="entry name" value="His_kinase_dom"/>
</dbReference>
<dbReference type="PANTHER" id="PTHR44936">
    <property type="entry name" value="SENSOR PROTEIN CREC"/>
    <property type="match status" value="1"/>
</dbReference>
<comment type="caution">
    <text evidence="9">The sequence shown here is derived from an EMBL/GenBank/DDBJ whole genome shotgun (WGS) entry which is preliminary data.</text>
</comment>
<comment type="catalytic activity">
    <reaction evidence="1">
        <text>ATP + protein L-histidine = ADP + protein N-phospho-L-histidine.</text>
        <dbReference type="EC" id="2.7.13.3"/>
    </reaction>
</comment>
<evidence type="ECO:0000256" key="1">
    <source>
        <dbReference type="ARBA" id="ARBA00000085"/>
    </source>
</evidence>
<evidence type="ECO:0000256" key="3">
    <source>
        <dbReference type="ARBA" id="ARBA00022679"/>
    </source>
</evidence>
<dbReference type="Pfam" id="PF14417">
    <property type="entry name" value="MEDS"/>
    <property type="match status" value="1"/>
</dbReference>
<keyword evidence="6" id="KW-0067">ATP-binding</keyword>
<organism evidence="9 10">
    <name type="scientific">Halorubrum ezzemoulense</name>
    <name type="common">Halorubrum chaoviator</name>
    <dbReference type="NCBI Taxonomy" id="337243"/>
    <lineage>
        <taxon>Archaea</taxon>
        <taxon>Methanobacteriati</taxon>
        <taxon>Methanobacteriota</taxon>
        <taxon>Stenosarchaea group</taxon>
        <taxon>Halobacteria</taxon>
        <taxon>Halobacteriales</taxon>
        <taxon>Haloferacaceae</taxon>
        <taxon>Halorubrum</taxon>
    </lineage>
</organism>
<dbReference type="InterPro" id="IPR003594">
    <property type="entry name" value="HATPase_dom"/>
</dbReference>
<protein>
    <recommendedName>
        <fullName evidence="2">histidine kinase</fullName>
        <ecNumber evidence="2">2.7.13.3</ecNumber>
    </recommendedName>
</protein>
<dbReference type="InterPro" id="IPR036890">
    <property type="entry name" value="HATPase_C_sf"/>
</dbReference>
<dbReference type="EC" id="2.7.13.3" evidence="2"/>
<evidence type="ECO:0000256" key="5">
    <source>
        <dbReference type="ARBA" id="ARBA00022777"/>
    </source>
</evidence>
<dbReference type="Proteomes" id="UP000216409">
    <property type="component" value="Unassembled WGS sequence"/>
</dbReference>
<dbReference type="Gene3D" id="3.30.565.10">
    <property type="entry name" value="Histidine kinase-like ATPase, C-terminal domain"/>
    <property type="match status" value="1"/>
</dbReference>
<dbReference type="GO" id="GO:0004673">
    <property type="term" value="F:protein histidine kinase activity"/>
    <property type="evidence" value="ECO:0007669"/>
    <property type="project" value="UniProtKB-EC"/>
</dbReference>
<dbReference type="SUPFAM" id="SSF55874">
    <property type="entry name" value="ATPase domain of HSP90 chaperone/DNA topoisomerase II/histidine kinase"/>
    <property type="match status" value="1"/>
</dbReference>
<keyword evidence="3" id="KW-0808">Transferase</keyword>
<dbReference type="Pfam" id="PF02518">
    <property type="entry name" value="HATPase_c"/>
    <property type="match status" value="1"/>
</dbReference>
<dbReference type="InterPro" id="IPR050980">
    <property type="entry name" value="2C_sensor_his_kinase"/>
</dbReference>